<dbReference type="EMBL" id="CP040449">
    <property type="protein sequence ID" value="QFI53610.1"/>
    <property type="molecule type" value="Genomic_DNA"/>
</dbReference>
<feature type="region of interest" description="Disordered" evidence="1">
    <location>
        <begin position="384"/>
        <end position="416"/>
    </location>
</feature>
<proteinExistence type="predicted"/>
<dbReference type="GO" id="GO:0090313">
    <property type="term" value="P:regulation of protein targeting to membrane"/>
    <property type="evidence" value="ECO:0007669"/>
    <property type="project" value="TreeGrafter"/>
</dbReference>
<accession>A0A5J6WS00</accession>
<dbReference type="AlphaFoldDB" id="A0A5J6WS00"/>
<dbReference type="Pfam" id="PF05170">
    <property type="entry name" value="AsmA"/>
    <property type="match status" value="1"/>
</dbReference>
<feature type="compositionally biased region" description="Low complexity" evidence="1">
    <location>
        <begin position="384"/>
        <end position="393"/>
    </location>
</feature>
<dbReference type="RefSeq" id="WP_193003204.1">
    <property type="nucleotide sequence ID" value="NZ_CP040449.1"/>
</dbReference>
<name>A0A5J6WS00_9GAMM</name>
<dbReference type="Proteomes" id="UP000594034">
    <property type="component" value="Chromosome"/>
</dbReference>
<keyword evidence="4" id="KW-1185">Reference proteome</keyword>
<dbReference type="InterPro" id="IPR007844">
    <property type="entry name" value="AsmA"/>
</dbReference>
<gene>
    <name evidence="3" type="ORF">FE240_02150</name>
</gene>
<dbReference type="InterPro" id="IPR052894">
    <property type="entry name" value="AsmA-related"/>
</dbReference>
<evidence type="ECO:0000259" key="2">
    <source>
        <dbReference type="Pfam" id="PF05170"/>
    </source>
</evidence>
<organism evidence="3 4">
    <name type="scientific">Aeromonas simiae</name>
    <dbReference type="NCBI Taxonomy" id="218936"/>
    <lineage>
        <taxon>Bacteria</taxon>
        <taxon>Pseudomonadati</taxon>
        <taxon>Pseudomonadota</taxon>
        <taxon>Gammaproteobacteria</taxon>
        <taxon>Aeromonadales</taxon>
        <taxon>Aeromonadaceae</taxon>
        <taxon>Aeromonas</taxon>
    </lineage>
</organism>
<dbReference type="GO" id="GO:0005886">
    <property type="term" value="C:plasma membrane"/>
    <property type="evidence" value="ECO:0007669"/>
    <property type="project" value="TreeGrafter"/>
</dbReference>
<feature type="domain" description="AsmA" evidence="2">
    <location>
        <begin position="1"/>
        <end position="594"/>
    </location>
</feature>
<dbReference type="PANTHER" id="PTHR30441:SF4">
    <property type="entry name" value="PROTEIN ASMA"/>
    <property type="match status" value="1"/>
</dbReference>
<evidence type="ECO:0000256" key="1">
    <source>
        <dbReference type="SAM" id="MobiDB-lite"/>
    </source>
</evidence>
<evidence type="ECO:0000313" key="3">
    <source>
        <dbReference type="EMBL" id="QFI53610.1"/>
    </source>
</evidence>
<dbReference type="PANTHER" id="PTHR30441">
    <property type="entry name" value="DUF748 DOMAIN-CONTAINING PROTEIN"/>
    <property type="match status" value="1"/>
</dbReference>
<sequence>MKKLLLIACGLIVAVILGIATLILTIDPNQFKPLLASQVHKSTGRELVIEGPIGWTLWPRFGLTLERAALRNLPGFAEPDLLRVEGATASVAVLPLLSHRLEVGEVRLSGAHLLLQTRPDGSSNLDALAGSTSAPPHTQSDPPAATSTSPKPESANWQIDIEGITLEQASALLLDERNGQRIEIESLNLEIGALAPHSWLPITLELSGRDDAQRFTLQGSAELLPAAEPLASQLRNLELGGSLHSPSLRLDDFRLKAAAFALDKASPLTLNAKGQQADRAFDLQLATTVTLGRTLAGVTLQQSDLKGTLSGQGVPRTPLELGAMGDLKIAFTPFKLDAERLTLQAADLALSGRADVTLGTVPHLRFDLQGKTLNLDSWLGSAGAAPAKTTAPPIQSPAPVAAAGKPATSQGSGEPDLSALKGLELAGSLKLERLEHDTLVLSRPALTLALKGGVLDVQHFSADVDQGTLQGSGRLDANPAQATYQLNAKATGLQVLPLLQRFAKTDLLSGRANLDLAVNGRGLSAQALRSAIEGKAALKIEDGALHGVNLPEMVREARATLKGQRADYVKESRKTDFSALTADFTLGGGKARSQNIQLFAPALRVHGSGETHLVSEQLDFLFNTSVVGTSKGQGGRDIDALKDVTIPVRIGGNWSQPTYALDIKSLLQGNKVLEDKARKEAERGLNKLLGDKADDPALKGAADKLLKGLFR</sequence>
<dbReference type="KEGG" id="asim:FE240_02150"/>
<feature type="region of interest" description="Disordered" evidence="1">
    <location>
        <begin position="124"/>
        <end position="154"/>
    </location>
</feature>
<protein>
    <submittedName>
        <fullName evidence="3">AsmA family protein</fullName>
    </submittedName>
</protein>
<evidence type="ECO:0000313" key="4">
    <source>
        <dbReference type="Proteomes" id="UP000594034"/>
    </source>
</evidence>
<reference evidence="3 4" key="1">
    <citation type="submission" date="2019-05" db="EMBL/GenBank/DDBJ databases">
        <title>OXA-830, a novel chromosomally encoded expanded-spectrum class D beta-lactamase in Aeromonas simiae.</title>
        <authorList>
            <person name="Zhou W."/>
            <person name="Chen Q."/>
        </authorList>
    </citation>
    <scope>NUCLEOTIDE SEQUENCE [LARGE SCALE GENOMIC DNA]</scope>
    <source>
        <strain evidence="3 4">A6</strain>
    </source>
</reference>